<sequence length="135" mass="15063">LPQLIQQTKNQQSIHTTIMKSIIALVLFVACAAQAFALPCDCKKYPSNVERHSVPLHSVCGSYSPYEVGSNCLVKHFHPTEVVKSCGNCGNCPTCRQEYYPHYPRKSCGNCGTCSSCRQPFYPYGHPLYAAHPYF</sequence>
<dbReference type="EnsemblMetazoa" id="ACOM039502-RA">
    <property type="protein sequence ID" value="ACOM039502-PA.1"/>
    <property type="gene ID" value="ACOM039502"/>
</dbReference>
<protein>
    <submittedName>
        <fullName evidence="2">Uncharacterized protein</fullName>
    </submittedName>
</protein>
<evidence type="ECO:0000256" key="1">
    <source>
        <dbReference type="SAM" id="SignalP"/>
    </source>
</evidence>
<feature type="chain" id="PRO_5036450263" evidence="1">
    <location>
        <begin position="38"/>
        <end position="135"/>
    </location>
</feature>
<feature type="signal peptide" evidence="1">
    <location>
        <begin position="1"/>
        <end position="37"/>
    </location>
</feature>
<proteinExistence type="predicted"/>
<reference evidence="2" key="1">
    <citation type="submission" date="2022-08" db="UniProtKB">
        <authorList>
            <consortium name="EnsemblMetazoa"/>
        </authorList>
    </citation>
    <scope>IDENTIFICATION</scope>
</reference>
<accession>A0A8W7PXT8</accession>
<evidence type="ECO:0000313" key="2">
    <source>
        <dbReference type="EnsemblMetazoa" id="ACOM039502-PA.1"/>
    </source>
</evidence>
<keyword evidence="1" id="KW-0732">Signal</keyword>
<dbReference type="AlphaFoldDB" id="A0A8W7PXT8"/>
<organism evidence="2">
    <name type="scientific">Anopheles coluzzii</name>
    <name type="common">African malaria mosquito</name>
    <dbReference type="NCBI Taxonomy" id="1518534"/>
    <lineage>
        <taxon>Eukaryota</taxon>
        <taxon>Metazoa</taxon>
        <taxon>Ecdysozoa</taxon>
        <taxon>Arthropoda</taxon>
        <taxon>Hexapoda</taxon>
        <taxon>Insecta</taxon>
        <taxon>Pterygota</taxon>
        <taxon>Neoptera</taxon>
        <taxon>Endopterygota</taxon>
        <taxon>Diptera</taxon>
        <taxon>Nematocera</taxon>
        <taxon>Culicoidea</taxon>
        <taxon>Culicidae</taxon>
        <taxon>Anophelinae</taxon>
        <taxon>Anopheles</taxon>
    </lineage>
</organism>
<name>A0A8W7PXT8_ANOCL</name>
<dbReference type="Proteomes" id="UP000075882">
    <property type="component" value="Unassembled WGS sequence"/>
</dbReference>